<dbReference type="Proteomes" id="UP000053557">
    <property type="component" value="Unassembled WGS sequence"/>
</dbReference>
<gene>
    <name evidence="3" type="ORF">ATW55_07840</name>
</gene>
<accession>A0A117SYC6</accession>
<evidence type="ECO:0000313" key="4">
    <source>
        <dbReference type="Proteomes" id="UP000053557"/>
    </source>
</evidence>
<reference evidence="3 4" key="1">
    <citation type="submission" date="2015-12" db="EMBL/GenBank/DDBJ databases">
        <title>Draft genome sequence of Acidibacillus ferrooxidans ITV001, isolated from a chalcopyrite acid mine drainage site in Brazil.</title>
        <authorList>
            <person name="Dall'Agnol H."/>
            <person name="Nancucheo I."/>
            <person name="Johnson B."/>
            <person name="Oliveira R."/>
            <person name="Leite L."/>
            <person name="Pylro V."/>
            <person name="Nunes G.L."/>
            <person name="Tzotzos G."/>
            <person name="Fernandes G.R."/>
            <person name="Dutra J."/>
            <person name="Orellana S.C."/>
            <person name="Oliveira G."/>
        </authorList>
    </citation>
    <scope>NUCLEOTIDE SEQUENCE [LARGE SCALE GENOMIC DNA]</scope>
    <source>
        <strain evidence="4">ITV01</strain>
    </source>
</reference>
<dbReference type="EMBL" id="LPVJ01000009">
    <property type="protein sequence ID" value="KUO96725.1"/>
    <property type="molecule type" value="Genomic_DNA"/>
</dbReference>
<evidence type="ECO:0000256" key="2">
    <source>
        <dbReference type="SAM" id="Phobius"/>
    </source>
</evidence>
<feature type="compositionally biased region" description="Basic residues" evidence="1">
    <location>
        <begin position="163"/>
        <end position="174"/>
    </location>
</feature>
<evidence type="ECO:0000313" key="3">
    <source>
        <dbReference type="EMBL" id="KUO96725.1"/>
    </source>
</evidence>
<name>A0A117SYC6_9BACL</name>
<organism evidence="3 4">
    <name type="scientific">Ferroacidibacillus organovorans</name>
    <dbReference type="NCBI Taxonomy" id="1765683"/>
    <lineage>
        <taxon>Bacteria</taxon>
        <taxon>Bacillati</taxon>
        <taxon>Bacillota</taxon>
        <taxon>Bacilli</taxon>
        <taxon>Bacillales</taxon>
        <taxon>Alicyclobacillaceae</taxon>
        <taxon>Ferroacidibacillus</taxon>
    </lineage>
</organism>
<keyword evidence="2" id="KW-0472">Membrane</keyword>
<protein>
    <submittedName>
        <fullName evidence="3">Uncharacterized protein</fullName>
    </submittedName>
</protein>
<feature type="transmembrane region" description="Helical" evidence="2">
    <location>
        <begin position="50"/>
        <end position="69"/>
    </location>
</feature>
<feature type="transmembrane region" description="Helical" evidence="2">
    <location>
        <begin position="27"/>
        <end position="44"/>
    </location>
</feature>
<feature type="region of interest" description="Disordered" evidence="1">
    <location>
        <begin position="145"/>
        <end position="174"/>
    </location>
</feature>
<feature type="transmembrane region" description="Helical" evidence="2">
    <location>
        <begin position="81"/>
        <end position="104"/>
    </location>
</feature>
<comment type="caution">
    <text evidence="3">The sequence shown here is derived from an EMBL/GenBank/DDBJ whole genome shotgun (WGS) entry which is preliminary data.</text>
</comment>
<sequence length="174" mass="19666">MVQKSTWERIRERLLETPKEGMRYKQIITVGAIFGVLGAVIGYISKGPVAGNLSTSLALSMLMSPYFIIPRVKSRRVIQGTLGGVFSGIVTMVLLFVFASARYWPARSQVISGYVGYLFGTIAVAWLFTFVSQWTDKKRLELEAKRGAQPARSKAKVPEKPRVRVHRYNRKKKR</sequence>
<keyword evidence="2" id="KW-1133">Transmembrane helix</keyword>
<proteinExistence type="predicted"/>
<evidence type="ECO:0000256" key="1">
    <source>
        <dbReference type="SAM" id="MobiDB-lite"/>
    </source>
</evidence>
<feature type="transmembrane region" description="Helical" evidence="2">
    <location>
        <begin position="110"/>
        <end position="131"/>
    </location>
</feature>
<keyword evidence="2" id="KW-0812">Transmembrane</keyword>
<keyword evidence="4" id="KW-1185">Reference proteome</keyword>
<dbReference type="AlphaFoldDB" id="A0A117SYC6"/>